<feature type="domain" description="CUB" evidence="1">
    <location>
        <begin position="11"/>
        <end position="112"/>
    </location>
</feature>
<dbReference type="Pfam" id="PF26080">
    <property type="entry name" value="CUB_animal"/>
    <property type="match status" value="1"/>
</dbReference>
<proteinExistence type="predicted"/>
<dbReference type="InterPro" id="IPR058698">
    <property type="entry name" value="CUB_metazoa"/>
</dbReference>
<accession>A0A553PQK4</accession>
<reference evidence="2 3" key="1">
    <citation type="journal article" date="2018" name="Nat. Ecol. Evol.">
        <title>Genomic signatures of mitonuclear coevolution across populations of Tigriopus californicus.</title>
        <authorList>
            <person name="Barreto F.S."/>
            <person name="Watson E.T."/>
            <person name="Lima T.G."/>
            <person name="Willett C.S."/>
            <person name="Edmands S."/>
            <person name="Li W."/>
            <person name="Burton R.S."/>
        </authorList>
    </citation>
    <scope>NUCLEOTIDE SEQUENCE [LARGE SCALE GENOMIC DNA]</scope>
    <source>
        <strain evidence="2 3">San Diego</strain>
    </source>
</reference>
<feature type="non-terminal residue" evidence="2">
    <location>
        <position position="129"/>
    </location>
</feature>
<evidence type="ECO:0000313" key="2">
    <source>
        <dbReference type="EMBL" id="TRY79962.1"/>
    </source>
</evidence>
<name>A0A553PQK4_TIGCA</name>
<protein>
    <recommendedName>
        <fullName evidence="1">CUB domain-containing protein</fullName>
    </recommendedName>
</protein>
<evidence type="ECO:0000313" key="3">
    <source>
        <dbReference type="Proteomes" id="UP000318571"/>
    </source>
</evidence>
<comment type="caution">
    <text evidence="2">The sequence shown here is derived from an EMBL/GenBank/DDBJ whole genome shotgun (WGS) entry which is preliminary data.</text>
</comment>
<evidence type="ECO:0000259" key="1">
    <source>
        <dbReference type="Pfam" id="PF26080"/>
    </source>
</evidence>
<keyword evidence="3" id="KW-1185">Reference proteome</keyword>
<dbReference type="AlphaFoldDB" id="A0A553PQK4"/>
<dbReference type="EMBL" id="VCGU01000002">
    <property type="protein sequence ID" value="TRY79962.1"/>
    <property type="molecule type" value="Genomic_DNA"/>
</dbReference>
<gene>
    <name evidence="2" type="ORF">TCAL_16018</name>
</gene>
<dbReference type="Proteomes" id="UP000318571">
    <property type="component" value="Chromosome 6"/>
</dbReference>
<organism evidence="2 3">
    <name type="scientific">Tigriopus californicus</name>
    <name type="common">Marine copepod</name>
    <dbReference type="NCBI Taxonomy" id="6832"/>
    <lineage>
        <taxon>Eukaryota</taxon>
        <taxon>Metazoa</taxon>
        <taxon>Ecdysozoa</taxon>
        <taxon>Arthropoda</taxon>
        <taxon>Crustacea</taxon>
        <taxon>Multicrustacea</taxon>
        <taxon>Hexanauplia</taxon>
        <taxon>Copepoda</taxon>
        <taxon>Harpacticoida</taxon>
        <taxon>Harpacticidae</taxon>
        <taxon>Tigriopus</taxon>
    </lineage>
</organism>
<sequence>MPNNITFASARKKVGYCCITYTPCATPTPSFALDSANINTLMQAMVDTGCTEDYIRIEEGRCVGSVNGRNTFCGGILSDFNTATANCPIQDCTQPFQVGVFTNAAIDVANGVTVANGNRGETQGFPPNH</sequence>